<evidence type="ECO:0000313" key="1">
    <source>
        <dbReference type="EMBL" id="GKT50163.1"/>
    </source>
</evidence>
<gene>
    <name evidence="1" type="ORF">ColSpa_10344</name>
</gene>
<evidence type="ECO:0000313" key="2">
    <source>
        <dbReference type="Proteomes" id="UP001055115"/>
    </source>
</evidence>
<reference evidence="1 2" key="1">
    <citation type="submission" date="2022-03" db="EMBL/GenBank/DDBJ databases">
        <title>Genome data of Colletotrichum spp.</title>
        <authorList>
            <person name="Utami Y.D."/>
            <person name="Hiruma K."/>
        </authorList>
    </citation>
    <scope>NUCLEOTIDE SEQUENCE [LARGE SCALE GENOMIC DNA]</scope>
    <source>
        <strain evidence="1 2">MAFF 239500</strain>
    </source>
</reference>
<proteinExistence type="predicted"/>
<dbReference type="AlphaFoldDB" id="A0AA37USN5"/>
<sequence>MLAPWSLITNSILKAIPPGTQLVDKEEALNNADAGDLLEILKHVPDDEALEALKLLRSGNKPAEVGSALRRYNVGLSQAALNRAILPPKQSSLEFELMTRHPLTYPTWAPVRPLRIDLEFLLLPRKLRWDGAGEIV</sequence>
<protein>
    <submittedName>
        <fullName evidence="1">Uncharacterized protein</fullName>
    </submittedName>
</protein>
<dbReference type="Proteomes" id="UP001055115">
    <property type="component" value="Unassembled WGS sequence"/>
</dbReference>
<dbReference type="GeneID" id="73331146"/>
<comment type="caution">
    <text evidence="1">The sequence shown here is derived from an EMBL/GenBank/DDBJ whole genome shotgun (WGS) entry which is preliminary data.</text>
</comment>
<dbReference type="EMBL" id="BQXU01000035">
    <property type="protein sequence ID" value="GKT50163.1"/>
    <property type="molecule type" value="Genomic_DNA"/>
</dbReference>
<organism evidence="1 2">
    <name type="scientific">Colletotrichum spaethianum</name>
    <dbReference type="NCBI Taxonomy" id="700344"/>
    <lineage>
        <taxon>Eukaryota</taxon>
        <taxon>Fungi</taxon>
        <taxon>Dikarya</taxon>
        <taxon>Ascomycota</taxon>
        <taxon>Pezizomycotina</taxon>
        <taxon>Sordariomycetes</taxon>
        <taxon>Hypocreomycetidae</taxon>
        <taxon>Glomerellales</taxon>
        <taxon>Glomerellaceae</taxon>
        <taxon>Colletotrichum</taxon>
        <taxon>Colletotrichum spaethianum species complex</taxon>
    </lineage>
</organism>
<dbReference type="RefSeq" id="XP_049132513.1">
    <property type="nucleotide sequence ID" value="XM_049276556.1"/>
</dbReference>
<name>A0AA37USN5_9PEZI</name>
<accession>A0AA37USN5</accession>
<keyword evidence="2" id="KW-1185">Reference proteome</keyword>